<dbReference type="RefSeq" id="WP_054769156.1">
    <property type="nucleotide sequence ID" value="NZ_BJVK01000013.1"/>
</dbReference>
<evidence type="ECO:0000313" key="6">
    <source>
        <dbReference type="Proteomes" id="UP000321893"/>
    </source>
</evidence>
<dbReference type="SUPFAM" id="SSF51215">
    <property type="entry name" value="Regulatory protein AraC"/>
    <property type="match status" value="1"/>
</dbReference>
<evidence type="ECO:0000259" key="4">
    <source>
        <dbReference type="PROSITE" id="PS01124"/>
    </source>
</evidence>
<dbReference type="InterPro" id="IPR009057">
    <property type="entry name" value="Homeodomain-like_sf"/>
</dbReference>
<dbReference type="AlphaFoldDB" id="A0A511DUC4"/>
<dbReference type="Gene3D" id="2.60.120.10">
    <property type="entry name" value="Jelly Rolls"/>
    <property type="match status" value="1"/>
</dbReference>
<dbReference type="GO" id="GO:0003700">
    <property type="term" value="F:DNA-binding transcription factor activity"/>
    <property type="evidence" value="ECO:0007669"/>
    <property type="project" value="InterPro"/>
</dbReference>
<feature type="domain" description="HTH araC/xylS-type" evidence="4">
    <location>
        <begin position="171"/>
        <end position="269"/>
    </location>
</feature>
<dbReference type="InterPro" id="IPR003313">
    <property type="entry name" value="AraC-bd"/>
</dbReference>
<dbReference type="PANTHER" id="PTHR43280">
    <property type="entry name" value="ARAC-FAMILY TRANSCRIPTIONAL REGULATOR"/>
    <property type="match status" value="1"/>
</dbReference>
<keyword evidence="2" id="KW-0238">DNA-binding</keyword>
<accession>A0A511DUC4</accession>
<dbReference type="PROSITE" id="PS01124">
    <property type="entry name" value="HTH_ARAC_FAMILY_2"/>
    <property type="match status" value="1"/>
</dbReference>
<dbReference type="EMBL" id="BJVK01000013">
    <property type="protein sequence ID" value="GEL28430.1"/>
    <property type="molecule type" value="Genomic_DNA"/>
</dbReference>
<protein>
    <submittedName>
        <fullName evidence="5">Transcriptional regulator</fullName>
    </submittedName>
</protein>
<dbReference type="OrthoDB" id="9813413at2"/>
<dbReference type="Pfam" id="PF02311">
    <property type="entry name" value="AraC_binding"/>
    <property type="match status" value="1"/>
</dbReference>
<evidence type="ECO:0000313" key="5">
    <source>
        <dbReference type="EMBL" id="GEL28430.1"/>
    </source>
</evidence>
<proteinExistence type="predicted"/>
<dbReference type="Gene3D" id="1.10.10.60">
    <property type="entry name" value="Homeodomain-like"/>
    <property type="match status" value="1"/>
</dbReference>
<evidence type="ECO:0000256" key="3">
    <source>
        <dbReference type="ARBA" id="ARBA00023163"/>
    </source>
</evidence>
<comment type="caution">
    <text evidence="5">The sequence shown here is derived from an EMBL/GenBank/DDBJ whole genome shotgun (WGS) entry which is preliminary data.</text>
</comment>
<evidence type="ECO:0000256" key="1">
    <source>
        <dbReference type="ARBA" id="ARBA00023015"/>
    </source>
</evidence>
<dbReference type="Pfam" id="PF12833">
    <property type="entry name" value="HTH_18"/>
    <property type="match status" value="1"/>
</dbReference>
<reference evidence="5" key="1">
    <citation type="submission" date="2019-07" db="EMBL/GenBank/DDBJ databases">
        <title>Whole genome shotgun sequence of Lactobacillus kefiri NBRC 15888.</title>
        <authorList>
            <person name="Hosoyama A."/>
            <person name="Uohara A."/>
            <person name="Ohji S."/>
            <person name="Ichikawa N."/>
        </authorList>
    </citation>
    <scope>NUCLEOTIDE SEQUENCE [LARGE SCALE GENOMIC DNA]</scope>
    <source>
        <strain evidence="5">NBRC 15888</strain>
    </source>
</reference>
<keyword evidence="6" id="KW-1185">Reference proteome</keyword>
<gene>
    <name evidence="5" type="ORF">LKE01_12500</name>
</gene>
<keyword evidence="1" id="KW-0805">Transcription regulation</keyword>
<dbReference type="InterPro" id="IPR018060">
    <property type="entry name" value="HTH_AraC"/>
</dbReference>
<keyword evidence="3" id="KW-0804">Transcription</keyword>
<dbReference type="GO" id="GO:0043565">
    <property type="term" value="F:sequence-specific DNA binding"/>
    <property type="evidence" value="ECO:0007669"/>
    <property type="project" value="InterPro"/>
</dbReference>
<dbReference type="InterPro" id="IPR037923">
    <property type="entry name" value="HTH-like"/>
</dbReference>
<sequence length="299" mass="34869">MSYLALDISKPAFLFFIGEFSFDGQWEHPVNQHQADFELILAEKGTLSILVNDRPFILKPGDVILVPPYAKVTGNGKMTQQINFYWLHFYCDYKVVDSIDDESKDQLIFSSKFHVRDINDILILLSELMNMEMDRKTNELPLNLLTTTILARLNIECSRRAKNTHLSALVSQSIEWIRANISTDLSIKDVAQHFEVSNAYLTQQFKHDLNITPLQHLLGLKIQAAKVLLVKTNLPIYEISENSYFRNEKNFIRVFKKHTGITPSNYRRHFAYHHQNNPFVDPSIPIPREMQEKYHIQYK</sequence>
<dbReference type="Proteomes" id="UP000321893">
    <property type="component" value="Unassembled WGS sequence"/>
</dbReference>
<name>A0A511DUC4_LENKE</name>
<organism evidence="5 6">
    <name type="scientific">Lentilactobacillus kefiri</name>
    <name type="common">Lactobacillus kefiri</name>
    <dbReference type="NCBI Taxonomy" id="33962"/>
    <lineage>
        <taxon>Bacteria</taxon>
        <taxon>Bacillati</taxon>
        <taxon>Bacillota</taxon>
        <taxon>Bacilli</taxon>
        <taxon>Lactobacillales</taxon>
        <taxon>Lactobacillaceae</taxon>
        <taxon>Lentilactobacillus</taxon>
    </lineage>
</organism>
<dbReference type="SMART" id="SM00342">
    <property type="entry name" value="HTH_ARAC"/>
    <property type="match status" value="1"/>
</dbReference>
<dbReference type="InterPro" id="IPR014710">
    <property type="entry name" value="RmlC-like_jellyroll"/>
</dbReference>
<evidence type="ECO:0000256" key="2">
    <source>
        <dbReference type="ARBA" id="ARBA00023125"/>
    </source>
</evidence>
<dbReference type="PANTHER" id="PTHR43280:SF2">
    <property type="entry name" value="HTH-TYPE TRANSCRIPTIONAL REGULATOR EXSA"/>
    <property type="match status" value="1"/>
</dbReference>
<dbReference type="SUPFAM" id="SSF46689">
    <property type="entry name" value="Homeodomain-like"/>
    <property type="match status" value="2"/>
</dbReference>
<dbReference type="STRING" id="1423764.FC95_GL000654"/>